<evidence type="ECO:0000256" key="3">
    <source>
        <dbReference type="ARBA" id="ARBA00023002"/>
    </source>
</evidence>
<proteinExistence type="inferred from homology"/>
<dbReference type="InterPro" id="IPR004294">
    <property type="entry name" value="Carotenoid_Oase"/>
</dbReference>
<evidence type="ECO:0000313" key="6">
    <source>
        <dbReference type="EMBL" id="KAF4966969.1"/>
    </source>
</evidence>
<dbReference type="AlphaFoldDB" id="A0A8H4TZW5"/>
<protein>
    <recommendedName>
        <fullName evidence="8">Carotenoid oxygenase</fullName>
    </recommendedName>
</protein>
<dbReference type="PANTHER" id="PTHR10543">
    <property type="entry name" value="BETA-CAROTENE DIOXYGENASE"/>
    <property type="match status" value="1"/>
</dbReference>
<evidence type="ECO:0000256" key="5">
    <source>
        <dbReference type="PIRSR" id="PIRSR604294-1"/>
    </source>
</evidence>
<evidence type="ECO:0000256" key="4">
    <source>
        <dbReference type="ARBA" id="ARBA00023004"/>
    </source>
</evidence>
<feature type="binding site" evidence="5">
    <location>
        <position position="536"/>
    </location>
    <ligand>
        <name>Fe cation</name>
        <dbReference type="ChEBI" id="CHEBI:24875"/>
        <note>catalytic</note>
    </ligand>
</feature>
<keyword evidence="2 5" id="KW-0479">Metal-binding</keyword>
<dbReference type="OrthoDB" id="407010at2759"/>
<comment type="similarity">
    <text evidence="1">Belongs to the carotenoid oxygenase family.</text>
</comment>
<dbReference type="GO" id="GO:0010436">
    <property type="term" value="F:carotenoid dioxygenase activity"/>
    <property type="evidence" value="ECO:0007669"/>
    <property type="project" value="TreeGrafter"/>
</dbReference>
<accession>A0A8H4TZW5</accession>
<dbReference type="Pfam" id="PF03055">
    <property type="entry name" value="RPE65"/>
    <property type="match status" value="1"/>
</dbReference>
<reference evidence="6" key="1">
    <citation type="journal article" date="2020" name="BMC Genomics">
        <title>Correction to: Identification and distribution of gene clusters required for synthesis of sphingolipid metabolism inhibitors in diverse species of the filamentous fungus Fusarium.</title>
        <authorList>
            <person name="Kim H.S."/>
            <person name="Lohmar J.M."/>
            <person name="Busman M."/>
            <person name="Brown D.W."/>
            <person name="Naumann T.A."/>
            <person name="Divon H.H."/>
            <person name="Lysoe E."/>
            <person name="Uhlig S."/>
            <person name="Proctor R.H."/>
        </authorList>
    </citation>
    <scope>NUCLEOTIDE SEQUENCE</scope>
    <source>
        <strain evidence="6">NRRL 20472</strain>
    </source>
</reference>
<organism evidence="6 7">
    <name type="scientific">Fusarium sarcochroum</name>
    <dbReference type="NCBI Taxonomy" id="1208366"/>
    <lineage>
        <taxon>Eukaryota</taxon>
        <taxon>Fungi</taxon>
        <taxon>Dikarya</taxon>
        <taxon>Ascomycota</taxon>
        <taxon>Pezizomycotina</taxon>
        <taxon>Sordariomycetes</taxon>
        <taxon>Hypocreomycetidae</taxon>
        <taxon>Hypocreales</taxon>
        <taxon>Nectriaceae</taxon>
        <taxon>Fusarium</taxon>
        <taxon>Fusarium lateritium species complex</taxon>
    </lineage>
</organism>
<reference evidence="6" key="2">
    <citation type="submission" date="2020-05" db="EMBL/GenBank/DDBJ databases">
        <authorList>
            <person name="Kim H.-S."/>
            <person name="Proctor R.H."/>
            <person name="Brown D.W."/>
        </authorList>
    </citation>
    <scope>NUCLEOTIDE SEQUENCE</scope>
    <source>
        <strain evidence="6">NRRL 20472</strain>
    </source>
</reference>
<evidence type="ECO:0008006" key="8">
    <source>
        <dbReference type="Google" id="ProtNLM"/>
    </source>
</evidence>
<gene>
    <name evidence="6" type="ORF">FSARC_5408</name>
</gene>
<dbReference type="GO" id="GO:0046872">
    <property type="term" value="F:metal ion binding"/>
    <property type="evidence" value="ECO:0007669"/>
    <property type="project" value="UniProtKB-KW"/>
</dbReference>
<sequence>MKDSSAQTEVVSSNLGAKDELPAAYAPPADSDPLTWGFYATKEIQQPIPLEIEGTIPKWLTGSLYRGAAGTWDVGNFTAEHWLDGFSRNHRFEIANGSVTYRSRNSTEELVDFVQETGLYPDGSFGTDPCKIIYGAFETTFRDGNNPKGDKSTSNVGVAFIPNLTGLSRNTTNERAPFENLVVSTDANNLLQIDPVTLEPIEIFTYQAAHPLLKNDGRTAAHPVYGPNGAIYNYHLDMSEDPPVYRIFGIQQPTGKAKILATITDAPPAYIHSLFGTREHLVLVVWQSDLVKEGRTVMESLGPWDPERRTLFYVIDRVHGGAVSKYESEEAFFAFHEINSFEDETGDIYIDLPVMKDYSFLTAATVPSLRANLGPSDGPAKHDLPATLTRYRLPFQGDAARGDDRSLVKHIAEVVFTLPYAEGNIELPRLNERFSGRAYHYAYGIHVETFGRFADSLIKIDTHTKDIKIWSPATKHLPCEPIFVPTPGSTREDDGVILTVAMDAEKRLSSLVVIDATTMEELGRARMPIVMGYGFHGAWGSS</sequence>
<keyword evidence="4 5" id="KW-0408">Iron</keyword>
<feature type="binding site" evidence="5">
    <location>
        <position position="272"/>
    </location>
    <ligand>
        <name>Fe cation</name>
        <dbReference type="ChEBI" id="CHEBI:24875"/>
        <note>catalytic</note>
    </ligand>
</feature>
<dbReference type="EMBL" id="JABEXW010000260">
    <property type="protein sequence ID" value="KAF4966969.1"/>
    <property type="molecule type" value="Genomic_DNA"/>
</dbReference>
<keyword evidence="3" id="KW-0560">Oxidoreductase</keyword>
<comment type="caution">
    <text evidence="6">The sequence shown here is derived from an EMBL/GenBank/DDBJ whole genome shotgun (WGS) entry which is preliminary data.</text>
</comment>
<feature type="binding site" evidence="5">
    <location>
        <position position="336"/>
    </location>
    <ligand>
        <name>Fe cation</name>
        <dbReference type="ChEBI" id="CHEBI:24875"/>
        <note>catalytic</note>
    </ligand>
</feature>
<keyword evidence="7" id="KW-1185">Reference proteome</keyword>
<evidence type="ECO:0000313" key="7">
    <source>
        <dbReference type="Proteomes" id="UP000622797"/>
    </source>
</evidence>
<name>A0A8H4TZW5_9HYPO</name>
<dbReference type="GO" id="GO:0016121">
    <property type="term" value="P:carotene catabolic process"/>
    <property type="evidence" value="ECO:0007669"/>
    <property type="project" value="TreeGrafter"/>
</dbReference>
<feature type="binding site" evidence="5">
    <location>
        <position position="222"/>
    </location>
    <ligand>
        <name>Fe cation</name>
        <dbReference type="ChEBI" id="CHEBI:24875"/>
        <note>catalytic</note>
    </ligand>
</feature>
<evidence type="ECO:0000256" key="2">
    <source>
        <dbReference type="ARBA" id="ARBA00022723"/>
    </source>
</evidence>
<dbReference type="PANTHER" id="PTHR10543:SF24">
    <property type="entry name" value="CAROTENOID ISOMEROOXYGENASE"/>
    <property type="match status" value="1"/>
</dbReference>
<evidence type="ECO:0000256" key="1">
    <source>
        <dbReference type="ARBA" id="ARBA00006787"/>
    </source>
</evidence>
<comment type="cofactor">
    <cofactor evidence="5">
        <name>Fe(2+)</name>
        <dbReference type="ChEBI" id="CHEBI:29033"/>
    </cofactor>
    <text evidence="5">Binds 1 Fe(2+) ion per subunit.</text>
</comment>
<dbReference type="Proteomes" id="UP000622797">
    <property type="component" value="Unassembled WGS sequence"/>
</dbReference>